<dbReference type="PANTHER" id="PTHR31947:SF36">
    <property type="entry name" value="DNA_RNA-BINDING PROTEIN ALBA-LIKE DOMAIN-CONTAINING PROTEIN"/>
    <property type="match status" value="1"/>
</dbReference>
<feature type="region of interest" description="Disordered" evidence="1">
    <location>
        <begin position="136"/>
        <end position="173"/>
    </location>
</feature>
<evidence type="ECO:0000313" key="2">
    <source>
        <dbReference type="EMBL" id="KAL3769744.1"/>
    </source>
</evidence>
<feature type="compositionally biased region" description="Basic and acidic residues" evidence="1">
    <location>
        <begin position="1"/>
        <end position="10"/>
    </location>
</feature>
<comment type="caution">
    <text evidence="2">The sequence shown here is derived from an EMBL/GenBank/DDBJ whole genome shotgun (WGS) entry which is preliminary data.</text>
</comment>
<dbReference type="InterPro" id="IPR036882">
    <property type="entry name" value="Alba-like_dom_sf"/>
</dbReference>
<proteinExistence type="predicted"/>
<dbReference type="Proteomes" id="UP001530400">
    <property type="component" value="Unassembled WGS sequence"/>
</dbReference>
<feature type="region of interest" description="Disordered" evidence="1">
    <location>
        <begin position="1"/>
        <end position="69"/>
    </location>
</feature>
<accession>A0ABD3N0T9</accession>
<protein>
    <submittedName>
        <fullName evidence="2">Uncharacterized protein</fullName>
    </submittedName>
</protein>
<gene>
    <name evidence="2" type="ORF">ACHAWO_009916</name>
</gene>
<sequence>MPPADIKQDDQQETADVQRIGRTKPVPQTPPIFSPTSKSSPTPTAPTLETIPTRTDSDPSFEPGHEEGHQRQVIAVSVSKGPSAFFNLARKFLVTDEECDLSALEGAIVSAVDAAHLLERSQIATISRVQTSYVTVDPKEKKDHGAPASDDGSVRFHQPQMQSHAPMAHTSPGTSQALDALAAAAQIGRENIEQSLAAAHSSSPQSKQKSTAGALRRARMIITVQRTEAYKKWLEENPVQDIIAGDDE</sequence>
<reference evidence="2 3" key="1">
    <citation type="submission" date="2024-10" db="EMBL/GenBank/DDBJ databases">
        <title>Updated reference genomes for cyclostephanoid diatoms.</title>
        <authorList>
            <person name="Roberts W.R."/>
            <person name="Alverson A.J."/>
        </authorList>
    </citation>
    <scope>NUCLEOTIDE SEQUENCE [LARGE SCALE GENOMIC DNA]</scope>
    <source>
        <strain evidence="2 3">AJA010-31</strain>
    </source>
</reference>
<dbReference type="AlphaFoldDB" id="A0ABD3N0T9"/>
<feature type="compositionally biased region" description="Low complexity" evidence="1">
    <location>
        <begin position="34"/>
        <end position="47"/>
    </location>
</feature>
<keyword evidence="3" id="KW-1185">Reference proteome</keyword>
<dbReference type="EMBL" id="JALLPJ020001326">
    <property type="protein sequence ID" value="KAL3769744.1"/>
    <property type="molecule type" value="Genomic_DNA"/>
</dbReference>
<evidence type="ECO:0000313" key="3">
    <source>
        <dbReference type="Proteomes" id="UP001530400"/>
    </source>
</evidence>
<name>A0ABD3N0T9_9STRA</name>
<feature type="region of interest" description="Disordered" evidence="1">
    <location>
        <begin position="196"/>
        <end position="217"/>
    </location>
</feature>
<dbReference type="PANTHER" id="PTHR31947">
    <property type="entry name" value="DNA/RNA-BINDING PROTEIN ALBA 3"/>
    <property type="match status" value="1"/>
</dbReference>
<feature type="compositionally biased region" description="Polar residues" evidence="1">
    <location>
        <begin position="200"/>
        <end position="211"/>
    </location>
</feature>
<dbReference type="Gene3D" id="3.30.110.20">
    <property type="entry name" value="Alba-like domain"/>
    <property type="match status" value="1"/>
</dbReference>
<evidence type="ECO:0000256" key="1">
    <source>
        <dbReference type="SAM" id="MobiDB-lite"/>
    </source>
</evidence>
<organism evidence="2 3">
    <name type="scientific">Cyclotella atomus</name>
    <dbReference type="NCBI Taxonomy" id="382360"/>
    <lineage>
        <taxon>Eukaryota</taxon>
        <taxon>Sar</taxon>
        <taxon>Stramenopiles</taxon>
        <taxon>Ochrophyta</taxon>
        <taxon>Bacillariophyta</taxon>
        <taxon>Coscinodiscophyceae</taxon>
        <taxon>Thalassiosirophycidae</taxon>
        <taxon>Stephanodiscales</taxon>
        <taxon>Stephanodiscaceae</taxon>
        <taxon>Cyclotella</taxon>
    </lineage>
</organism>
<dbReference type="InterPro" id="IPR014560">
    <property type="entry name" value="UCP030333_Alba"/>
</dbReference>